<evidence type="ECO:0008006" key="12">
    <source>
        <dbReference type="Google" id="ProtNLM"/>
    </source>
</evidence>
<keyword evidence="9" id="KW-0812">Transmembrane</keyword>
<keyword evidence="5" id="KW-0560">Oxidoreductase</keyword>
<dbReference type="EMBL" id="JASBNA010000012">
    <property type="protein sequence ID" value="KAK7687806.1"/>
    <property type="molecule type" value="Genomic_DNA"/>
</dbReference>
<protein>
    <recommendedName>
        <fullName evidence="12">Cytochrome P450</fullName>
    </recommendedName>
</protein>
<dbReference type="PANTHER" id="PTHR24305">
    <property type="entry name" value="CYTOCHROME P450"/>
    <property type="match status" value="1"/>
</dbReference>
<feature type="binding site" description="axial binding residue" evidence="8">
    <location>
        <position position="496"/>
    </location>
    <ligand>
        <name>heme</name>
        <dbReference type="ChEBI" id="CHEBI:30413"/>
    </ligand>
    <ligandPart>
        <name>Fe</name>
        <dbReference type="ChEBI" id="CHEBI:18248"/>
    </ligandPart>
</feature>
<dbReference type="AlphaFoldDB" id="A0AAW0G4L0"/>
<organism evidence="10 11">
    <name type="scientific">Cerrena zonata</name>
    <dbReference type="NCBI Taxonomy" id="2478898"/>
    <lineage>
        <taxon>Eukaryota</taxon>
        <taxon>Fungi</taxon>
        <taxon>Dikarya</taxon>
        <taxon>Basidiomycota</taxon>
        <taxon>Agaricomycotina</taxon>
        <taxon>Agaricomycetes</taxon>
        <taxon>Polyporales</taxon>
        <taxon>Cerrenaceae</taxon>
        <taxon>Cerrena</taxon>
    </lineage>
</organism>
<keyword evidence="4 8" id="KW-0479">Metal-binding</keyword>
<feature type="transmembrane region" description="Helical" evidence="9">
    <location>
        <begin position="55"/>
        <end position="77"/>
    </location>
</feature>
<evidence type="ECO:0000256" key="3">
    <source>
        <dbReference type="ARBA" id="ARBA00010617"/>
    </source>
</evidence>
<gene>
    <name evidence="10" type="ORF">QCA50_009025</name>
</gene>
<evidence type="ECO:0000256" key="6">
    <source>
        <dbReference type="ARBA" id="ARBA00023004"/>
    </source>
</evidence>
<accession>A0AAW0G4L0</accession>
<feature type="transmembrane region" description="Helical" evidence="9">
    <location>
        <begin position="29"/>
        <end position="49"/>
    </location>
</feature>
<keyword evidence="9" id="KW-1133">Transmembrane helix</keyword>
<comment type="similarity">
    <text evidence="3">Belongs to the cytochrome P450 family.</text>
</comment>
<dbReference type="GO" id="GO:0004497">
    <property type="term" value="F:monooxygenase activity"/>
    <property type="evidence" value="ECO:0007669"/>
    <property type="project" value="UniProtKB-KW"/>
</dbReference>
<keyword evidence="6 8" id="KW-0408">Iron</keyword>
<proteinExistence type="inferred from homology"/>
<dbReference type="GO" id="GO:0005506">
    <property type="term" value="F:iron ion binding"/>
    <property type="evidence" value="ECO:0007669"/>
    <property type="project" value="InterPro"/>
</dbReference>
<evidence type="ECO:0000313" key="10">
    <source>
        <dbReference type="EMBL" id="KAK7687806.1"/>
    </source>
</evidence>
<name>A0AAW0G4L0_9APHY</name>
<evidence type="ECO:0000256" key="7">
    <source>
        <dbReference type="ARBA" id="ARBA00023033"/>
    </source>
</evidence>
<dbReference type="InterPro" id="IPR002401">
    <property type="entry name" value="Cyt_P450_E_grp-I"/>
</dbReference>
<dbReference type="GO" id="GO:0020037">
    <property type="term" value="F:heme binding"/>
    <property type="evidence" value="ECO:0007669"/>
    <property type="project" value="InterPro"/>
</dbReference>
<dbReference type="InterPro" id="IPR050121">
    <property type="entry name" value="Cytochrome_P450_monoxygenase"/>
</dbReference>
<dbReference type="PRINTS" id="PR00385">
    <property type="entry name" value="P450"/>
</dbReference>
<dbReference type="Proteomes" id="UP001385951">
    <property type="component" value="Unassembled WGS sequence"/>
</dbReference>
<dbReference type="PANTHER" id="PTHR24305:SF187">
    <property type="entry name" value="P450, PUTATIVE (EUROFUNG)-RELATED"/>
    <property type="match status" value="1"/>
</dbReference>
<evidence type="ECO:0000256" key="1">
    <source>
        <dbReference type="ARBA" id="ARBA00001971"/>
    </source>
</evidence>
<reference evidence="10 11" key="1">
    <citation type="submission" date="2022-09" db="EMBL/GenBank/DDBJ databases">
        <authorList>
            <person name="Palmer J.M."/>
        </authorList>
    </citation>
    <scope>NUCLEOTIDE SEQUENCE [LARGE SCALE GENOMIC DNA]</scope>
    <source>
        <strain evidence="10 11">DSM 7382</strain>
    </source>
</reference>
<dbReference type="Gene3D" id="1.10.630.10">
    <property type="entry name" value="Cytochrome P450"/>
    <property type="match status" value="1"/>
</dbReference>
<sequence>MDAYYTFVLPILMSSVAVWQLYNRLEPTGFVSSVTLLLGIPAALSYHLALAFSSTWSAVTSVFLLYWSSLVTLIALYRISSFHPLARYPGPLPCKISKGWMSYIAARKDMHRYVNGLHAKYGDVVRIGPNELSFRHGDLIEPILANKDLRKGPYYNLRTRDGVSSIDGTKDYSEHAARRRLWDRGLGAAMTKVYMDSLVNVVSELMQKLSNRQNEVVDISQWLSLAGFDFMGKIIFSVSFDMVKNEHDHNGLIKLVQKTTYICHILAQISWIYPYLLKIPGAAGTVKTARRIGVEMAEKRKNLGSNSYDLYHYLLDEEGLEKVKPSERFALREGFVAIIAGSETTATAATNTLYFLLKHPDVKRRLQKEIREVFPENGEISDCTKFNELPFLNACINESLRLLPPGLTGLQRQVDPRSGGKMLGSYFVPAGTNVSAHLYSIQRDPRYFSPLADTFWPDRWLSQDHYTLPSGEVITKDNLIHNRDVFLPFSTGQQNCAGKNVANMELRSLLVALLNQFDIEPAEGFRVGDYEEGLADVYVTLRGPLYVQLRSVH</sequence>
<comment type="caution">
    <text evidence="10">The sequence shown here is derived from an EMBL/GenBank/DDBJ whole genome shotgun (WGS) entry which is preliminary data.</text>
</comment>
<comment type="pathway">
    <text evidence="2">Secondary metabolite biosynthesis.</text>
</comment>
<evidence type="ECO:0000256" key="5">
    <source>
        <dbReference type="ARBA" id="ARBA00023002"/>
    </source>
</evidence>
<evidence type="ECO:0000256" key="8">
    <source>
        <dbReference type="PIRSR" id="PIRSR602401-1"/>
    </source>
</evidence>
<evidence type="ECO:0000256" key="2">
    <source>
        <dbReference type="ARBA" id="ARBA00005179"/>
    </source>
</evidence>
<keyword evidence="7" id="KW-0503">Monooxygenase</keyword>
<dbReference type="PRINTS" id="PR00463">
    <property type="entry name" value="EP450I"/>
</dbReference>
<keyword evidence="8" id="KW-0349">Heme</keyword>
<keyword evidence="9" id="KW-0472">Membrane</keyword>
<evidence type="ECO:0000256" key="9">
    <source>
        <dbReference type="SAM" id="Phobius"/>
    </source>
</evidence>
<evidence type="ECO:0000313" key="11">
    <source>
        <dbReference type="Proteomes" id="UP001385951"/>
    </source>
</evidence>
<dbReference type="GO" id="GO:0016705">
    <property type="term" value="F:oxidoreductase activity, acting on paired donors, with incorporation or reduction of molecular oxygen"/>
    <property type="evidence" value="ECO:0007669"/>
    <property type="project" value="InterPro"/>
</dbReference>
<dbReference type="Pfam" id="PF00067">
    <property type="entry name" value="p450"/>
    <property type="match status" value="1"/>
</dbReference>
<dbReference type="SUPFAM" id="SSF48264">
    <property type="entry name" value="Cytochrome P450"/>
    <property type="match status" value="1"/>
</dbReference>
<dbReference type="InterPro" id="IPR001128">
    <property type="entry name" value="Cyt_P450"/>
</dbReference>
<keyword evidence="11" id="KW-1185">Reference proteome</keyword>
<comment type="cofactor">
    <cofactor evidence="1 8">
        <name>heme</name>
        <dbReference type="ChEBI" id="CHEBI:30413"/>
    </cofactor>
</comment>
<evidence type="ECO:0000256" key="4">
    <source>
        <dbReference type="ARBA" id="ARBA00022723"/>
    </source>
</evidence>
<dbReference type="InterPro" id="IPR036396">
    <property type="entry name" value="Cyt_P450_sf"/>
</dbReference>